<dbReference type="InterPro" id="IPR009267">
    <property type="entry name" value="NTP_transf_6"/>
</dbReference>
<gene>
    <name evidence="1" type="ORF">PS659_00061</name>
</gene>
<dbReference type="AlphaFoldDB" id="A0A5E6P1N6"/>
<reference evidence="1 2" key="1">
    <citation type="submission" date="2019-09" db="EMBL/GenBank/DDBJ databases">
        <authorList>
            <person name="Chandra G."/>
            <person name="Truman W A."/>
        </authorList>
    </citation>
    <scope>NUCLEOTIDE SEQUENCE [LARGE SCALE GENOMIC DNA]</scope>
    <source>
        <strain evidence="1">PS659</strain>
    </source>
</reference>
<accession>A0A5E6P1N6</accession>
<proteinExistence type="predicted"/>
<dbReference type="PANTHER" id="PTHR39166:SF1">
    <property type="entry name" value="BLL1166 PROTEIN"/>
    <property type="match status" value="1"/>
</dbReference>
<sequence>MAVYFKSVIHIVSTDVLALNCPLFAHQDFNDSKGMKMTLTVESLISIAMTNPVNAALAERLPGLGLQQCMLTAGCLFQAVWNQQSRQPIAWGVKDYDVFYFDEDLSWEAEDEVIQRARGLFEDLEVNVEIRNQARVHLWYSQRFGGDYPQLQSARDGIDRYLIAGTCMGWDVATGKVYAPNGLADTEHGLLRINPRNPRPDLFDQKARSYQARWPWLRIIEPRG</sequence>
<dbReference type="Proteomes" id="UP000326729">
    <property type="component" value="Unassembled WGS sequence"/>
</dbReference>
<dbReference type="Pfam" id="PF06042">
    <property type="entry name" value="NTP_transf_6"/>
    <property type="match status" value="1"/>
</dbReference>
<evidence type="ECO:0000313" key="1">
    <source>
        <dbReference type="EMBL" id="VVM36610.1"/>
    </source>
</evidence>
<organism evidence="1 2">
    <name type="scientific">Pseudomonas fluorescens</name>
    <dbReference type="NCBI Taxonomy" id="294"/>
    <lineage>
        <taxon>Bacteria</taxon>
        <taxon>Pseudomonadati</taxon>
        <taxon>Pseudomonadota</taxon>
        <taxon>Gammaproteobacteria</taxon>
        <taxon>Pseudomonadales</taxon>
        <taxon>Pseudomonadaceae</taxon>
        <taxon>Pseudomonas</taxon>
    </lineage>
</organism>
<name>A0A5E6P1N6_PSEFL</name>
<protein>
    <recommendedName>
        <fullName evidence="3">Nucleotidyltransferase family protein</fullName>
    </recommendedName>
</protein>
<dbReference type="PANTHER" id="PTHR39166">
    <property type="entry name" value="BLL1166 PROTEIN"/>
    <property type="match status" value="1"/>
</dbReference>
<dbReference type="EMBL" id="CABVGY010000001">
    <property type="protein sequence ID" value="VVM36610.1"/>
    <property type="molecule type" value="Genomic_DNA"/>
</dbReference>
<evidence type="ECO:0008006" key="3">
    <source>
        <dbReference type="Google" id="ProtNLM"/>
    </source>
</evidence>
<evidence type="ECO:0000313" key="2">
    <source>
        <dbReference type="Proteomes" id="UP000326729"/>
    </source>
</evidence>